<dbReference type="PROSITE" id="PS50089">
    <property type="entry name" value="ZF_RING_2"/>
    <property type="match status" value="1"/>
</dbReference>
<evidence type="ECO:0000259" key="5">
    <source>
        <dbReference type="PROSITE" id="PS50089"/>
    </source>
</evidence>
<evidence type="ECO:0000313" key="7">
    <source>
        <dbReference type="EMBL" id="UKJ90328.2"/>
    </source>
</evidence>
<dbReference type="SUPFAM" id="SSF57756">
    <property type="entry name" value="Retrovirus zinc finger-like domains"/>
    <property type="match status" value="1"/>
</dbReference>
<dbReference type="GO" id="GO:0003697">
    <property type="term" value="F:single-stranded DNA binding"/>
    <property type="evidence" value="ECO:0007669"/>
    <property type="project" value="InterPro"/>
</dbReference>
<dbReference type="GO" id="GO:0008270">
    <property type="term" value="F:zinc ion binding"/>
    <property type="evidence" value="ECO:0007669"/>
    <property type="project" value="UniProtKB-KW"/>
</dbReference>
<keyword evidence="2 4" id="KW-0863">Zinc-finger</keyword>
<feature type="domain" description="CCHC-type" evidence="6">
    <location>
        <begin position="241"/>
        <end position="256"/>
    </location>
</feature>
<dbReference type="InterPro" id="IPR001878">
    <property type="entry name" value="Znf_CCHC"/>
</dbReference>
<dbReference type="InterPro" id="IPR001841">
    <property type="entry name" value="Znf_RING"/>
</dbReference>
<dbReference type="InterPro" id="IPR025829">
    <property type="entry name" value="Zn_knuckle_CX2CX3GHX4C"/>
</dbReference>
<dbReference type="InterPro" id="IPR036875">
    <property type="entry name" value="Znf_CCHC_sf"/>
</dbReference>
<dbReference type="InterPro" id="IPR013083">
    <property type="entry name" value="Znf_RING/FYVE/PHD"/>
</dbReference>
<dbReference type="Gene3D" id="4.10.60.10">
    <property type="entry name" value="Zinc finger, CCHC-type"/>
    <property type="match status" value="1"/>
</dbReference>
<proteinExistence type="predicted"/>
<dbReference type="GO" id="GO:0006301">
    <property type="term" value="P:DNA damage tolerance"/>
    <property type="evidence" value="ECO:0007669"/>
    <property type="project" value="InterPro"/>
</dbReference>
<evidence type="ECO:0000313" key="8">
    <source>
        <dbReference type="Proteomes" id="UP000244803"/>
    </source>
</evidence>
<keyword evidence="3" id="KW-0862">Zinc</keyword>
<evidence type="ECO:0000259" key="6">
    <source>
        <dbReference type="PROSITE" id="PS50158"/>
    </source>
</evidence>
<dbReference type="Proteomes" id="UP000244803">
    <property type="component" value="Chromosome 2"/>
</dbReference>
<dbReference type="GO" id="GO:0061630">
    <property type="term" value="F:ubiquitin protein ligase activity"/>
    <property type="evidence" value="ECO:0007669"/>
    <property type="project" value="InterPro"/>
</dbReference>
<dbReference type="SUPFAM" id="SSF57850">
    <property type="entry name" value="RING/U-box"/>
    <property type="match status" value="1"/>
</dbReference>
<dbReference type="EMBL" id="CP056068">
    <property type="protein sequence ID" value="UKJ90328.2"/>
    <property type="molecule type" value="Genomic_DNA"/>
</dbReference>
<evidence type="ECO:0000256" key="3">
    <source>
        <dbReference type="ARBA" id="ARBA00022833"/>
    </source>
</evidence>
<dbReference type="PROSITE" id="PS50158">
    <property type="entry name" value="ZF_CCHC"/>
    <property type="match status" value="1"/>
</dbReference>
<evidence type="ECO:0000256" key="1">
    <source>
        <dbReference type="ARBA" id="ARBA00022723"/>
    </source>
</evidence>
<dbReference type="CDD" id="cd16620">
    <property type="entry name" value="vRING-HC-C4C4_RBBP6"/>
    <property type="match status" value="1"/>
</dbReference>
<evidence type="ECO:0000256" key="2">
    <source>
        <dbReference type="ARBA" id="ARBA00022771"/>
    </source>
</evidence>
<evidence type="ECO:0000256" key="4">
    <source>
        <dbReference type="PROSITE-ProRule" id="PRU00047"/>
    </source>
</evidence>
<dbReference type="PANTHER" id="PTHR14134">
    <property type="entry name" value="E3 UBIQUITIN-PROTEIN LIGASE RAD18"/>
    <property type="match status" value="1"/>
</dbReference>
<dbReference type="GO" id="GO:0006513">
    <property type="term" value="P:protein monoubiquitination"/>
    <property type="evidence" value="ECO:0007669"/>
    <property type="project" value="InterPro"/>
</dbReference>
<dbReference type="AlphaFoldDB" id="A0A976M860"/>
<feature type="domain" description="RING-type" evidence="5">
    <location>
        <begin position="342"/>
        <end position="385"/>
    </location>
</feature>
<keyword evidence="1" id="KW-0479">Metal-binding</keyword>
<name>A0A976M860_THEOR</name>
<dbReference type="Gene3D" id="3.30.40.10">
    <property type="entry name" value="Zinc/RING finger domain, C3HC4 (zinc finger)"/>
    <property type="match status" value="1"/>
</dbReference>
<accession>A0A976M860</accession>
<sequence length="468" mass="52167">MAGSNNLLWKFKGSTGSFNVLPSVTLPCEVALVREKLKVNFGLSESTSIDFVIYLDSDPNVVVSDYYVLPVNSKIYTRRCTSEEASSLINNANSLFKSSGNDTVNANLGDEGDDAGDDDDFKQSDFMFNMDDLYETSSKAETSNINDEDEELKIAELMKGQKVYDSHDYDSLSRRYYKNRTLLKQNNLSTSNMPITAGASATVGTAGYSSASGGVQIPGRLYSQDMDDQNEIIPVDADYICHMCGERGHHIRNCTNIEGKRLSKKIRSSTGIPNDFLTPISFKDISKYDEVYMLKDGTFAIMREAESVSGGAFFTKTVDQRIQVQLGISEKDSQALSKGFKCTICLCYFNNPVTTLCCGETFCLDCIIGKTNTNFTNKITCPTCRSSIKMTDLQANTSLKKTVQALILGNVDVLKNVNKEQETKEDETNGKAENKQEKKSLFNLESLKRQKVHMDKYLAKYRTYKNLI</sequence>
<dbReference type="InterPro" id="IPR039577">
    <property type="entry name" value="Rad18"/>
</dbReference>
<evidence type="ECO:0008006" key="9">
    <source>
        <dbReference type="Google" id="ProtNLM"/>
    </source>
</evidence>
<protein>
    <recommendedName>
        <fullName evidence="9">RING-type domain-containing protein</fullName>
    </recommendedName>
</protein>
<gene>
    <name evidence="7" type="ORF">MACJ_001260</name>
</gene>
<organism evidence="7 8">
    <name type="scientific">Theileria orientalis</name>
    <dbReference type="NCBI Taxonomy" id="68886"/>
    <lineage>
        <taxon>Eukaryota</taxon>
        <taxon>Sar</taxon>
        <taxon>Alveolata</taxon>
        <taxon>Apicomplexa</taxon>
        <taxon>Aconoidasida</taxon>
        <taxon>Piroplasmida</taxon>
        <taxon>Theileriidae</taxon>
        <taxon>Theileria</taxon>
    </lineage>
</organism>
<reference evidence="7" key="1">
    <citation type="submission" date="2022-07" db="EMBL/GenBank/DDBJ databases">
        <title>Evaluation of T. orientalis genome assembly methods using nanopore sequencing and analysis of variation between genomes.</title>
        <authorList>
            <person name="Yam J."/>
            <person name="Micallef M.L."/>
            <person name="Liu M."/>
            <person name="Djordjevic S.P."/>
            <person name="Bogema D.R."/>
            <person name="Jenkins C."/>
        </authorList>
    </citation>
    <scope>NUCLEOTIDE SEQUENCE</scope>
    <source>
        <strain evidence="7">Fish Creek</strain>
    </source>
</reference>
<dbReference type="Pfam" id="PF13696">
    <property type="entry name" value="zf-CCHC_2"/>
    <property type="match status" value="1"/>
</dbReference>
<dbReference type="PANTHER" id="PTHR14134:SF3">
    <property type="entry name" value="RING-CH-TYPE DOMAIN-CONTAINING PROTEIN"/>
    <property type="match status" value="1"/>
</dbReference>
<dbReference type="OrthoDB" id="106784at2759"/>